<organism evidence="1 2">
    <name type="scientific">Priestia megaterium</name>
    <name type="common">Bacillus megaterium</name>
    <dbReference type="NCBI Taxonomy" id="1404"/>
    <lineage>
        <taxon>Bacteria</taxon>
        <taxon>Bacillati</taxon>
        <taxon>Bacillota</taxon>
        <taxon>Bacilli</taxon>
        <taxon>Bacillales</taxon>
        <taxon>Bacillaceae</taxon>
        <taxon>Priestia</taxon>
    </lineage>
</organism>
<gene>
    <name evidence="1" type="ORF">ShirakiTB12_23450</name>
</gene>
<comment type="caution">
    <text evidence="1">The sequence shown here is derived from an EMBL/GenBank/DDBJ whole genome shotgun (WGS) entry which is preliminary data.</text>
</comment>
<accession>A0AAX6BJK2</accession>
<evidence type="ECO:0000313" key="1">
    <source>
        <dbReference type="EMBL" id="GMG73877.1"/>
    </source>
</evidence>
<dbReference type="EMBL" id="BSYK01000001">
    <property type="protein sequence ID" value="GMG73877.1"/>
    <property type="molecule type" value="Genomic_DNA"/>
</dbReference>
<dbReference type="AlphaFoldDB" id="A0AAX6BJK2"/>
<name>A0AAX6BJK2_PRIMG</name>
<dbReference type="Proteomes" id="UP001165240">
    <property type="component" value="Unassembled WGS sequence"/>
</dbReference>
<reference evidence="1" key="1">
    <citation type="journal article" date="2024" name="Appl Microbiol">
        <title>Effect of kuratsuki Bacillus and Priestia on Taste of Sake.</title>
        <authorList>
            <person name="Kobayashi K."/>
            <person name="Nishida H."/>
        </authorList>
    </citation>
    <scope>NUCLEOTIDE SEQUENCE</scope>
    <source>
        <strain evidence="1">B-12</strain>
    </source>
</reference>
<evidence type="ECO:0000313" key="2">
    <source>
        <dbReference type="Proteomes" id="UP001165240"/>
    </source>
</evidence>
<protein>
    <submittedName>
        <fullName evidence="1">Uncharacterized protein</fullName>
    </submittedName>
</protein>
<proteinExistence type="predicted"/>
<sequence>MDISMKKESNMKEVNIKDPALNLDVALKRILNEMAEKDVTL</sequence>